<dbReference type="Gene3D" id="3.90.550.10">
    <property type="entry name" value="Spore Coat Polysaccharide Biosynthesis Protein SpsA, Chain A"/>
    <property type="match status" value="1"/>
</dbReference>
<evidence type="ECO:0000313" key="2">
    <source>
        <dbReference type="Proteomes" id="UP000077667"/>
    </source>
</evidence>
<dbReference type="AlphaFoldDB" id="A0A1A9I7S8"/>
<evidence type="ECO:0000313" key="1">
    <source>
        <dbReference type="EMBL" id="ANH83738.1"/>
    </source>
</evidence>
<dbReference type="SUPFAM" id="SSF53448">
    <property type="entry name" value="Nucleotide-diphospho-sugar transferases"/>
    <property type="match status" value="1"/>
</dbReference>
<dbReference type="KEGG" id="nia:A8C56_06240"/>
<dbReference type="EMBL" id="CP015772">
    <property type="protein sequence ID" value="ANH83738.1"/>
    <property type="molecule type" value="Genomic_DNA"/>
</dbReference>
<reference evidence="1 2" key="1">
    <citation type="submission" date="2016-05" db="EMBL/GenBank/DDBJ databases">
        <title>Niabella ginsenosidivorans BS26 whole genome sequencing.</title>
        <authorList>
            <person name="Im W.T."/>
            <person name="Siddiqi M.Z."/>
        </authorList>
    </citation>
    <scope>NUCLEOTIDE SEQUENCE [LARGE SCALE GENOMIC DNA]</scope>
    <source>
        <strain evidence="1 2">BS26</strain>
    </source>
</reference>
<evidence type="ECO:0008006" key="3">
    <source>
        <dbReference type="Google" id="ProtNLM"/>
    </source>
</evidence>
<organism evidence="1 2">
    <name type="scientific">Niabella ginsenosidivorans</name>
    <dbReference type="NCBI Taxonomy" id="1176587"/>
    <lineage>
        <taxon>Bacteria</taxon>
        <taxon>Pseudomonadati</taxon>
        <taxon>Bacteroidota</taxon>
        <taxon>Chitinophagia</taxon>
        <taxon>Chitinophagales</taxon>
        <taxon>Chitinophagaceae</taxon>
        <taxon>Niabella</taxon>
    </lineage>
</organism>
<dbReference type="InterPro" id="IPR029044">
    <property type="entry name" value="Nucleotide-diphossugar_trans"/>
</dbReference>
<accession>A0A1A9I7S8</accession>
<dbReference type="Proteomes" id="UP000077667">
    <property type="component" value="Chromosome"/>
</dbReference>
<sequence length="300" mass="35119">MLAPICLFVYNRLAKTKQTVEALQKNFLANKSDLFVFSDGPKNEAAKSNVNEVRSYLGTITGFKSIVIYESENNKGLANSIIDGVTLIVSKYDKVIVLEDDLITVPGFLDFMNAGLDFYTDDPNVFSISGFVFDIKKRKDYEYDVFFTKRHCSWGWAIWKDRWSEIDWSVSDYWEFKKNRALQHQFKDIGADLVKALNKQQRGETNSWAIRCNYHQSKKQTYTVYPIKSKVINIGFGDDATHTRQRFNKYKATPDLSEKVVFNFPYPVFVDPDYLRRFKRKYSFWVSVYYYILNKICGIF</sequence>
<keyword evidence="2" id="KW-1185">Reference proteome</keyword>
<dbReference type="STRING" id="1176587.A8C56_06240"/>
<name>A0A1A9I7S8_9BACT</name>
<protein>
    <recommendedName>
        <fullName evidence="3">Sugar transferase</fullName>
    </recommendedName>
</protein>
<proteinExistence type="predicted"/>
<gene>
    <name evidence="1" type="ORF">A8C56_06240</name>
</gene>